<dbReference type="InterPro" id="IPR032821">
    <property type="entry name" value="PKS_assoc"/>
</dbReference>
<evidence type="ECO:0000256" key="8">
    <source>
        <dbReference type="ARBA" id="ARBA00023315"/>
    </source>
</evidence>
<dbReference type="InterPro" id="IPR049552">
    <property type="entry name" value="PKS_DH_N"/>
</dbReference>
<feature type="domain" description="PKS/mFAS DH" evidence="13">
    <location>
        <begin position="936"/>
        <end position="1205"/>
    </location>
</feature>
<evidence type="ECO:0000256" key="6">
    <source>
        <dbReference type="ARBA" id="ARBA00023194"/>
    </source>
</evidence>
<keyword evidence="4" id="KW-0597">Phosphoprotein</keyword>
<dbReference type="PROSITE" id="PS00606">
    <property type="entry name" value="KS3_1"/>
    <property type="match status" value="1"/>
</dbReference>
<name>A0A401YGN5_9ACTN</name>
<dbReference type="PROSITE" id="PS52004">
    <property type="entry name" value="KS3_2"/>
    <property type="match status" value="1"/>
</dbReference>
<evidence type="ECO:0000259" key="12">
    <source>
        <dbReference type="PROSITE" id="PS52004"/>
    </source>
</evidence>
<dbReference type="Pfam" id="PF00109">
    <property type="entry name" value="ketoacyl-synt"/>
    <property type="match status" value="1"/>
</dbReference>
<dbReference type="InterPro" id="IPR016036">
    <property type="entry name" value="Malonyl_transacylase_ACP-bd"/>
</dbReference>
<dbReference type="InterPro" id="IPR042104">
    <property type="entry name" value="PKS_dehydratase_sf"/>
</dbReference>
<feature type="domain" description="Carrier" evidence="11">
    <location>
        <begin position="1698"/>
        <end position="1776"/>
    </location>
</feature>
<evidence type="ECO:0000256" key="2">
    <source>
        <dbReference type="ARBA" id="ARBA00004792"/>
    </source>
</evidence>
<dbReference type="Pfam" id="PF08990">
    <property type="entry name" value="Docking"/>
    <property type="match status" value="1"/>
</dbReference>
<dbReference type="InterPro" id="IPR006162">
    <property type="entry name" value="Ppantetheine_attach_site"/>
</dbReference>
<dbReference type="GO" id="GO:0033068">
    <property type="term" value="P:macrolide biosynthetic process"/>
    <property type="evidence" value="ECO:0007669"/>
    <property type="project" value="UniProtKB-ARBA"/>
</dbReference>
<evidence type="ECO:0000259" key="13">
    <source>
        <dbReference type="PROSITE" id="PS52019"/>
    </source>
</evidence>
<dbReference type="Gene3D" id="3.10.129.110">
    <property type="entry name" value="Polyketide synthase dehydratase"/>
    <property type="match status" value="1"/>
</dbReference>
<dbReference type="InterPro" id="IPR036291">
    <property type="entry name" value="NAD(P)-bd_dom_sf"/>
</dbReference>
<comment type="pathway">
    <text evidence="2">Antibiotic biosynthesis.</text>
</comment>
<organism evidence="14 15">
    <name type="scientific">Embleya hyalina</name>
    <dbReference type="NCBI Taxonomy" id="516124"/>
    <lineage>
        <taxon>Bacteria</taxon>
        <taxon>Bacillati</taxon>
        <taxon>Actinomycetota</taxon>
        <taxon>Actinomycetes</taxon>
        <taxon>Kitasatosporales</taxon>
        <taxon>Streptomycetaceae</taxon>
        <taxon>Embleya</taxon>
    </lineage>
</organism>
<feature type="compositionally biased region" description="Pro residues" evidence="10">
    <location>
        <begin position="474"/>
        <end position="483"/>
    </location>
</feature>
<evidence type="ECO:0000313" key="14">
    <source>
        <dbReference type="EMBL" id="GCD93727.1"/>
    </source>
</evidence>
<dbReference type="InterPro" id="IPR015083">
    <property type="entry name" value="NorB/c/GfsB-D-like_docking"/>
</dbReference>
<dbReference type="Pfam" id="PF02801">
    <property type="entry name" value="Ketoacyl-synt_C"/>
    <property type="match status" value="1"/>
</dbReference>
<comment type="caution">
    <text evidence="9">Lacks conserved residue(s) required for the propagation of feature annotation.</text>
</comment>
<dbReference type="InterPro" id="IPR049551">
    <property type="entry name" value="PKS_DH_C"/>
</dbReference>
<dbReference type="InterPro" id="IPR016035">
    <property type="entry name" value="Acyl_Trfase/lysoPLipase"/>
</dbReference>
<evidence type="ECO:0000256" key="3">
    <source>
        <dbReference type="ARBA" id="ARBA00022450"/>
    </source>
</evidence>
<dbReference type="Pfam" id="PF14765">
    <property type="entry name" value="PS-DH"/>
    <property type="match status" value="1"/>
</dbReference>
<dbReference type="CDD" id="cd08956">
    <property type="entry name" value="KR_3_FAS_SDR_x"/>
    <property type="match status" value="1"/>
</dbReference>
<evidence type="ECO:0000313" key="15">
    <source>
        <dbReference type="Proteomes" id="UP000286931"/>
    </source>
</evidence>
<dbReference type="SMART" id="SM00826">
    <property type="entry name" value="PKS_DH"/>
    <property type="match status" value="1"/>
</dbReference>
<dbReference type="PROSITE" id="PS50075">
    <property type="entry name" value="CARRIER"/>
    <property type="match status" value="1"/>
</dbReference>
<dbReference type="SMART" id="SM01294">
    <property type="entry name" value="PKS_PP_betabranch"/>
    <property type="match status" value="1"/>
</dbReference>
<keyword evidence="15" id="KW-1185">Reference proteome</keyword>
<dbReference type="Pfam" id="PF16197">
    <property type="entry name" value="KAsynt_C_assoc"/>
    <property type="match status" value="1"/>
</dbReference>
<dbReference type="SUPFAM" id="SSF53901">
    <property type="entry name" value="Thiolase-like"/>
    <property type="match status" value="1"/>
</dbReference>
<comment type="cofactor">
    <cofactor evidence="1">
        <name>pantetheine 4'-phosphate</name>
        <dbReference type="ChEBI" id="CHEBI:47942"/>
    </cofactor>
</comment>
<dbReference type="EMBL" id="BIFH01000014">
    <property type="protein sequence ID" value="GCD93727.1"/>
    <property type="molecule type" value="Genomic_DNA"/>
</dbReference>
<dbReference type="InterPro" id="IPR014031">
    <property type="entry name" value="Ketoacyl_synth_C"/>
</dbReference>
<dbReference type="InterPro" id="IPR018201">
    <property type="entry name" value="Ketoacyl_synth_AS"/>
</dbReference>
<dbReference type="Pfam" id="PF00698">
    <property type="entry name" value="Acyl_transf_1"/>
    <property type="match status" value="1"/>
</dbReference>
<keyword evidence="6" id="KW-0045">Antibiotic biosynthesis</keyword>
<proteinExistence type="predicted"/>
<dbReference type="Pfam" id="PF21089">
    <property type="entry name" value="PKS_DH_N"/>
    <property type="match status" value="1"/>
</dbReference>
<dbReference type="InterPro" id="IPR057326">
    <property type="entry name" value="KR_dom"/>
</dbReference>
<dbReference type="FunFam" id="1.10.1200.10:FF:000007">
    <property type="entry name" value="Probable polyketide synthase pks17"/>
    <property type="match status" value="1"/>
</dbReference>
<feature type="region of interest" description="C-terminal hotdog fold" evidence="9">
    <location>
        <begin position="1070"/>
        <end position="1205"/>
    </location>
</feature>
<dbReference type="SUPFAM" id="SSF51735">
    <property type="entry name" value="NAD(P)-binding Rossmann-fold domains"/>
    <property type="match status" value="2"/>
</dbReference>
<evidence type="ECO:0000259" key="11">
    <source>
        <dbReference type="PROSITE" id="PS50075"/>
    </source>
</evidence>
<evidence type="ECO:0000256" key="5">
    <source>
        <dbReference type="ARBA" id="ARBA00022679"/>
    </source>
</evidence>
<dbReference type="PANTHER" id="PTHR43775:SF51">
    <property type="entry name" value="INACTIVE PHENOLPHTHIOCEROL SYNTHESIS POLYKETIDE SYNTHASE TYPE I PKS1-RELATED"/>
    <property type="match status" value="1"/>
</dbReference>
<dbReference type="PROSITE" id="PS52019">
    <property type="entry name" value="PKS_MFAS_DH"/>
    <property type="match status" value="1"/>
</dbReference>
<evidence type="ECO:0000256" key="7">
    <source>
        <dbReference type="ARBA" id="ARBA00023268"/>
    </source>
</evidence>
<dbReference type="InterPro" id="IPR014030">
    <property type="entry name" value="Ketoacyl_synth_N"/>
</dbReference>
<evidence type="ECO:0000256" key="10">
    <source>
        <dbReference type="SAM" id="MobiDB-lite"/>
    </source>
</evidence>
<dbReference type="PROSITE" id="PS00012">
    <property type="entry name" value="PHOSPHOPANTETHEINE"/>
    <property type="match status" value="1"/>
</dbReference>
<dbReference type="FunFam" id="3.40.47.10:FF:000019">
    <property type="entry name" value="Polyketide synthase type I"/>
    <property type="match status" value="1"/>
</dbReference>
<dbReference type="Gene3D" id="1.10.1200.10">
    <property type="entry name" value="ACP-like"/>
    <property type="match status" value="1"/>
</dbReference>
<dbReference type="InterPro" id="IPR013968">
    <property type="entry name" value="PKS_KR"/>
</dbReference>
<dbReference type="Gene3D" id="3.40.366.10">
    <property type="entry name" value="Malonyl-Coenzyme A Acyl Carrier Protein, domain 2"/>
    <property type="match status" value="1"/>
</dbReference>
<dbReference type="InterPro" id="IPR001227">
    <property type="entry name" value="Ac_transferase_dom_sf"/>
</dbReference>
<dbReference type="InterPro" id="IPR050091">
    <property type="entry name" value="PKS_NRPS_Biosynth_Enz"/>
</dbReference>
<dbReference type="Pfam" id="PF00550">
    <property type="entry name" value="PP-binding"/>
    <property type="match status" value="1"/>
</dbReference>
<dbReference type="GO" id="GO:0004315">
    <property type="term" value="F:3-oxoacyl-[acyl-carrier-protein] synthase activity"/>
    <property type="evidence" value="ECO:0007669"/>
    <property type="project" value="InterPro"/>
</dbReference>
<dbReference type="SUPFAM" id="SSF55048">
    <property type="entry name" value="Probable ACP-binding domain of malonyl-CoA ACP transacylase"/>
    <property type="match status" value="1"/>
</dbReference>
<dbReference type="InterPro" id="IPR009081">
    <property type="entry name" value="PP-bd_ACP"/>
</dbReference>
<evidence type="ECO:0000256" key="1">
    <source>
        <dbReference type="ARBA" id="ARBA00001957"/>
    </source>
</evidence>
<dbReference type="CDD" id="cd00833">
    <property type="entry name" value="PKS"/>
    <property type="match status" value="1"/>
</dbReference>
<dbReference type="SMART" id="SM00827">
    <property type="entry name" value="PKS_AT"/>
    <property type="match status" value="1"/>
</dbReference>
<dbReference type="SMART" id="SM00822">
    <property type="entry name" value="PKS_KR"/>
    <property type="match status" value="1"/>
</dbReference>
<dbReference type="InterPro" id="IPR020807">
    <property type="entry name" value="PKS_DH"/>
</dbReference>
<dbReference type="Gene3D" id="3.40.50.720">
    <property type="entry name" value="NAD(P)-binding Rossmann-like Domain"/>
    <property type="match status" value="1"/>
</dbReference>
<dbReference type="Pfam" id="PF08659">
    <property type="entry name" value="KR"/>
    <property type="match status" value="1"/>
</dbReference>
<keyword evidence="7" id="KW-0511">Multifunctional enzyme</keyword>
<dbReference type="SUPFAM" id="SSF47336">
    <property type="entry name" value="ACP-like"/>
    <property type="match status" value="1"/>
</dbReference>
<protein>
    <submittedName>
        <fullName evidence="14">Polyketide synthase</fullName>
    </submittedName>
</protein>
<dbReference type="InterPro" id="IPR036736">
    <property type="entry name" value="ACP-like_sf"/>
</dbReference>
<feature type="region of interest" description="N-terminal hotdog fold" evidence="9">
    <location>
        <begin position="936"/>
        <end position="1056"/>
    </location>
</feature>
<dbReference type="GO" id="GO:0004312">
    <property type="term" value="F:fatty acid synthase activity"/>
    <property type="evidence" value="ECO:0007669"/>
    <property type="project" value="TreeGrafter"/>
</dbReference>
<keyword evidence="8" id="KW-0012">Acyltransferase</keyword>
<dbReference type="InterPro" id="IPR020806">
    <property type="entry name" value="PKS_PP-bd"/>
</dbReference>
<dbReference type="InterPro" id="IPR014043">
    <property type="entry name" value="Acyl_transferase_dom"/>
</dbReference>
<accession>A0A401YGN5</accession>
<dbReference type="Gene3D" id="3.40.47.10">
    <property type="match status" value="1"/>
</dbReference>
<evidence type="ECO:0000256" key="9">
    <source>
        <dbReference type="PROSITE-ProRule" id="PRU01363"/>
    </source>
</evidence>
<dbReference type="FunFam" id="3.40.366.10:FF:000002">
    <property type="entry name" value="Probable polyketide synthase 2"/>
    <property type="match status" value="1"/>
</dbReference>
<dbReference type="SMART" id="SM00825">
    <property type="entry name" value="PKS_KS"/>
    <property type="match status" value="1"/>
</dbReference>
<dbReference type="InterPro" id="IPR016039">
    <property type="entry name" value="Thiolase-like"/>
</dbReference>
<dbReference type="SUPFAM" id="SSF52151">
    <property type="entry name" value="FabD/lysophospholipase-like"/>
    <property type="match status" value="1"/>
</dbReference>
<feature type="compositionally biased region" description="Acidic residues" evidence="10">
    <location>
        <begin position="462"/>
        <end position="472"/>
    </location>
</feature>
<dbReference type="InterPro" id="IPR020841">
    <property type="entry name" value="PKS_Beta-ketoAc_synthase_dom"/>
</dbReference>
<comment type="caution">
    <text evidence="14">The sequence shown here is derived from an EMBL/GenBank/DDBJ whole genome shotgun (WGS) entry which is preliminary data.</text>
</comment>
<dbReference type="InterPro" id="IPR049900">
    <property type="entry name" value="PKS_mFAS_DH"/>
</dbReference>
<dbReference type="Gene3D" id="3.30.70.3290">
    <property type="match status" value="1"/>
</dbReference>
<dbReference type="Proteomes" id="UP000286931">
    <property type="component" value="Unassembled WGS sequence"/>
</dbReference>
<reference evidence="14 15" key="1">
    <citation type="submission" date="2018-12" db="EMBL/GenBank/DDBJ databases">
        <title>Draft genome sequence of Embleya hyalina NBRC 13850T.</title>
        <authorList>
            <person name="Komaki H."/>
            <person name="Hosoyama A."/>
            <person name="Kimura A."/>
            <person name="Ichikawa N."/>
            <person name="Tamura T."/>
        </authorList>
    </citation>
    <scope>NUCLEOTIDE SEQUENCE [LARGE SCALE GENOMIC DNA]</scope>
    <source>
        <strain evidence="14 15">NBRC 13850</strain>
    </source>
</reference>
<dbReference type="PANTHER" id="PTHR43775">
    <property type="entry name" value="FATTY ACID SYNTHASE"/>
    <property type="match status" value="1"/>
</dbReference>
<feature type="region of interest" description="Disordered" evidence="10">
    <location>
        <begin position="462"/>
        <end position="483"/>
    </location>
</feature>
<gene>
    <name evidence="14" type="primary">rifB_2</name>
    <name evidence="14" type="ORF">EHYA_01372</name>
</gene>
<dbReference type="Pfam" id="PF22953">
    <property type="entry name" value="SpnB_Rossmann"/>
    <property type="match status" value="1"/>
</dbReference>
<sequence>MEDVDKLRSYLRRAVGDAQVLRERVRALEESAREPVAVVGMGCRYPGGANSPEGLWDVVFGGVDAVGDFPTDRGWDLEALYDPDPSAQGRTYTRSGGFLPDLAEFDAAFFGISPREALAMDPQQRVILETSWEALERAGIDPAGLRGSATGVFTGIYAVDYGPRMGGGAAPEVEGHSMAGTYTSVASGRVAYVLGLEGPAISIDTACSASLVAVHQAVRSLRSGECTLALAGGVSALPSPGMLVEAARQRGLSADGRCKSFAEAADGTGWGEGAGVLVLERLADARRHGRRILAVIRGSAINQDGASNGLTAPNELAQRRVIRAAVADAGLSPADVDAVEAHGTGTRLGDPIEAEALLATYGQGRAAGPLWLGSLKSNIGHTQAAAGVGGMIKMIMAMHHGVLPKTLHVDRPTPHVDWSSGAVELLTEAREWTATPGRPRRAGVSSFGISGTNAHVVLEEAPEASEAPETEEPATPPVPEPRPGAVPWVVSARSAEALREQTLRLRDGLAADPDPSLAGVGRALVTTRSLFEHRRVVIGAGRDELLARLGTDVGTTRNPPGVVSGTVEPLGKTVFVFPGQGSQWVGMGRELLEASPVFAEGMNECAQALAPWVPWSLIDTVRGEPEGADLERIEVVQPVLFAVMVSLARVWRSFGVTPDAVIGHSQGEIAAACAAGALSLPEAARIVALRSQLLATATQDGGLAGIVLPERRVREMLERVGPGVVIAGINGPYSTTVAGEAGAVREVVALCEAEGARARWIPASVPGHSPLVDRFEGPLQEILGRVASVSSPVAFHSTVTGGPLDTAGLDGAYWFRNMREPVQFEAAMRSLLDTEHGAFIEMSPHPLLTINIRDMLDHTPGGGGVVVGSLRRGEGGPARLYRSMAEAFVAGVPVSWEAAFPGGDGPAVELPTYAFQRQRYWLDVPVEGAAPGNSDHPLLDTVIDLPDDGGQVRLVGSGRLSPHRHPWLADHVVHGAPLVPGTALVELAAWAAHRVGCDVVDELTLETPLVLSHTADREIRVVIDGKRGLAVHSKGAGEPEWTRNAVGVIGTDTGAGRRAPDLVAWPPPGAVEVPVEEAYAGSSALGFDHGPLFRGLRRVWRRDEVLFAEVESPAADGADPSRFRIHPALLHAALLPIGPGDGDEGRLPHRWTGIRLTSAAPTVLRVRLAPTGEGARSVAIADRHGAPVGGVESLTLRPVDVAELTELGFDRRDSLFRVDWVPLAVRSGKAAGRFAVAGPPDELVASLGSHGALFADLDELAASEGPIPPIVVTTIERADPGVDNTPALVERNLHRVLRWTRRWLAEDRFADSRLVVVTREAVAADPADRGDPAAAAIWGFVRTAQTENPGRFTLVDTDDRPDSWARIPAVAETGEAQLRIRAGVATTPRLARVPGTSAEHRARGLGSGTVLITGGVGGLGAMLARHVVERHGVRRLLLAGRRGPTAPAAAALRRELIEAGAEVEIVACDVTSRESVAALIAGVPAEHPLTAVIHCAAVLADGVVEALTEERVDAVLAPKVRGAWYLHELTRHLDLSAFVLFSSIASVLGTAGQANYAAANAFLNGLAEARRAEGLAAGSLCWGYWAQRTEAGADIGELDIVRLRRQGVRPMATHEGLALFDAAIARDEPVLVPVRLSLPAPGAPSVGQELSPLLRALIGTPAGPGVSGAGAGAGSGSPVGEAADIGLARRVASLPPAEAEALLLDAVRTQTASVLGLADAARVGPASAFKDLGIDSLMALELRNRLTAVTGLKLSATLAFDYPNPAALAGFLYAGVNPDSVADPRSPTDRLTREIEGLGARLEDAFRDLAAADKATITTLLGELQGRVRALAGDGSPVGIADRISAASAGELLSLLDKELG</sequence>
<feature type="domain" description="Ketosynthase family 3 (KS3)" evidence="12">
    <location>
        <begin position="33"/>
        <end position="460"/>
    </location>
</feature>
<dbReference type="GO" id="GO:0006633">
    <property type="term" value="P:fatty acid biosynthetic process"/>
    <property type="evidence" value="ECO:0007669"/>
    <property type="project" value="InterPro"/>
</dbReference>
<dbReference type="GO" id="GO:0031177">
    <property type="term" value="F:phosphopantetheine binding"/>
    <property type="evidence" value="ECO:0007669"/>
    <property type="project" value="InterPro"/>
</dbReference>
<keyword evidence="5" id="KW-0808">Transferase</keyword>
<keyword evidence="3" id="KW-0596">Phosphopantetheine</keyword>
<evidence type="ECO:0000256" key="4">
    <source>
        <dbReference type="ARBA" id="ARBA00022553"/>
    </source>
</evidence>
<dbReference type="InterPro" id="IPR055123">
    <property type="entry name" value="SpnB-like_Rossmann"/>
</dbReference>
<dbReference type="SMART" id="SM00823">
    <property type="entry name" value="PKS_PP"/>
    <property type="match status" value="1"/>
</dbReference>